<reference evidence="2" key="1">
    <citation type="journal article" date="2019" name="Sci. Rep.">
        <title>Draft genome of Tanacetum cinerariifolium, the natural source of mosquito coil.</title>
        <authorList>
            <person name="Yamashiro T."/>
            <person name="Shiraishi A."/>
            <person name="Satake H."/>
            <person name="Nakayama K."/>
        </authorList>
    </citation>
    <scope>NUCLEOTIDE SEQUENCE</scope>
</reference>
<proteinExistence type="predicted"/>
<comment type="caution">
    <text evidence="2">The sequence shown here is derived from an EMBL/GenBank/DDBJ whole genome shotgun (WGS) entry which is preliminary data.</text>
</comment>
<dbReference type="EMBL" id="BKCJ011358839">
    <property type="protein sequence ID" value="GFD25206.1"/>
    <property type="molecule type" value="Genomic_DNA"/>
</dbReference>
<feature type="non-terminal residue" evidence="2">
    <location>
        <position position="1"/>
    </location>
</feature>
<dbReference type="AlphaFoldDB" id="A0A699UV25"/>
<organism evidence="2">
    <name type="scientific">Tanacetum cinerariifolium</name>
    <name type="common">Dalmatian daisy</name>
    <name type="synonym">Chrysanthemum cinerariifolium</name>
    <dbReference type="NCBI Taxonomy" id="118510"/>
    <lineage>
        <taxon>Eukaryota</taxon>
        <taxon>Viridiplantae</taxon>
        <taxon>Streptophyta</taxon>
        <taxon>Embryophyta</taxon>
        <taxon>Tracheophyta</taxon>
        <taxon>Spermatophyta</taxon>
        <taxon>Magnoliopsida</taxon>
        <taxon>eudicotyledons</taxon>
        <taxon>Gunneridae</taxon>
        <taxon>Pentapetalae</taxon>
        <taxon>asterids</taxon>
        <taxon>campanulids</taxon>
        <taxon>Asterales</taxon>
        <taxon>Asteraceae</taxon>
        <taxon>Asteroideae</taxon>
        <taxon>Anthemideae</taxon>
        <taxon>Anthemidinae</taxon>
        <taxon>Tanacetum</taxon>
    </lineage>
</organism>
<protein>
    <submittedName>
        <fullName evidence="2">Uncharacterized protein</fullName>
    </submittedName>
</protein>
<name>A0A699UV25_TANCI</name>
<gene>
    <name evidence="2" type="ORF">Tci_897175</name>
</gene>
<evidence type="ECO:0000256" key="1">
    <source>
        <dbReference type="SAM" id="MobiDB-lite"/>
    </source>
</evidence>
<sequence length="112" mass="12198">LRGTNLVVQWRLLSSALLQVEKLTSLMDDLSTHTTRYTSPTLTQKVFANMHRVGKGFSRVETPLFASMLVQPQAQAAEEEDDVEVPTAPTPPSPINAPSPPPQDPIPTPPQA</sequence>
<accession>A0A699UV25</accession>
<feature type="region of interest" description="Disordered" evidence="1">
    <location>
        <begin position="72"/>
        <end position="112"/>
    </location>
</feature>
<evidence type="ECO:0000313" key="2">
    <source>
        <dbReference type="EMBL" id="GFD25206.1"/>
    </source>
</evidence>
<feature type="compositionally biased region" description="Pro residues" evidence="1">
    <location>
        <begin position="88"/>
        <end position="112"/>
    </location>
</feature>